<dbReference type="AlphaFoldDB" id="A0AA40SVF9"/>
<sequence>MENINLSGLNPAGSELFMDSESFLQDLSDTDAMALQGGEGPNIHGLLQFGLGVYAIQNVISLVKSISAVQPPQGGKR</sequence>
<evidence type="ECO:0000313" key="1">
    <source>
        <dbReference type="EMBL" id="MBD6615950.1"/>
    </source>
</evidence>
<name>A0AA40SVF9_9NOST</name>
<accession>A0AA40SVF9</accession>
<comment type="caution">
    <text evidence="1">The sequence shown here is derived from an EMBL/GenBank/DDBJ whole genome shotgun (WGS) entry which is preliminary data.</text>
</comment>
<gene>
    <name evidence="1" type="ORF">FNW02_08940</name>
</gene>
<keyword evidence="2" id="KW-1185">Reference proteome</keyword>
<reference evidence="1" key="1">
    <citation type="submission" date="2019-07" db="EMBL/GenBank/DDBJ databases">
        <title>Toxilogical consequences of a new and cryptic species of cyanobacteria (Komarekiella delphini-convector) recovered from the epidermis of a bottlenose dolphin and 1500 ft. in the air.</title>
        <authorList>
            <person name="Brown A.O."/>
            <person name="Dvorak P."/>
            <person name="Villanueva C.D."/>
            <person name="Foss A.J."/>
            <person name="Garvey A.D."/>
            <person name="Gibson Q.A."/>
            <person name="Johansen J.R."/>
            <person name="Casamatta D.A."/>
        </authorList>
    </citation>
    <scope>NUCLEOTIDE SEQUENCE</scope>
    <source>
        <strain evidence="1">SJRDD-AB1</strain>
    </source>
</reference>
<dbReference type="Proteomes" id="UP001165986">
    <property type="component" value="Unassembled WGS sequence"/>
</dbReference>
<protein>
    <submittedName>
        <fullName evidence="1">Uncharacterized protein</fullName>
    </submittedName>
</protein>
<dbReference type="RefSeq" id="WP_191757198.1">
    <property type="nucleotide sequence ID" value="NZ_VJXY01000007.1"/>
</dbReference>
<organism evidence="1 2">
    <name type="scientific">Komarekiella delphini-convector SJRDD-AB1</name>
    <dbReference type="NCBI Taxonomy" id="2593771"/>
    <lineage>
        <taxon>Bacteria</taxon>
        <taxon>Bacillati</taxon>
        <taxon>Cyanobacteriota</taxon>
        <taxon>Cyanophyceae</taxon>
        <taxon>Nostocales</taxon>
        <taxon>Nostocaceae</taxon>
        <taxon>Komarekiella</taxon>
        <taxon>Komarekiella delphini-convector</taxon>
    </lineage>
</organism>
<dbReference type="EMBL" id="VJXY01000007">
    <property type="protein sequence ID" value="MBD6615950.1"/>
    <property type="molecule type" value="Genomic_DNA"/>
</dbReference>
<evidence type="ECO:0000313" key="2">
    <source>
        <dbReference type="Proteomes" id="UP001165986"/>
    </source>
</evidence>
<proteinExistence type="predicted"/>